<dbReference type="Proteomes" id="UP000814243">
    <property type="component" value="Unassembled WGS sequence"/>
</dbReference>
<dbReference type="EMBL" id="JACEFF010000295">
    <property type="protein sequence ID" value="KAH9640092.1"/>
    <property type="molecule type" value="Genomic_DNA"/>
</dbReference>
<dbReference type="AlphaFoldDB" id="A0A922MNR5"/>
<protein>
    <submittedName>
        <fullName evidence="1">Uncharacterized protein</fullName>
    </submittedName>
</protein>
<accession>A0A922MNR5</accession>
<comment type="caution">
    <text evidence="1">The sequence shown here is derived from an EMBL/GenBank/DDBJ whole genome shotgun (WGS) entry which is preliminary data.</text>
</comment>
<gene>
    <name evidence="1" type="ORF">HF086_016023</name>
</gene>
<sequence>MSLTLSIHGTDPTLNVDFLPPIELGEGEYECALIYFKSFNSIPNVDTSNNLFHYGDNVIVVPEGSYELDNIIHYLEQELEKASGDDPNKTIDILANTNTMKCIFYSSYYDIHFERENSIGSVFGFSQKMLPKMQIHQSNQPINILITNTIRVECNIIRGSFINSISSHVLHEFSPSVPPGYQIIECPPNLVYLPLKSNTIQNLQIRVVNEQGNLVNFRKENISIRLHIRKISS</sequence>
<evidence type="ECO:0000313" key="2">
    <source>
        <dbReference type="Proteomes" id="UP000814243"/>
    </source>
</evidence>
<proteinExistence type="predicted"/>
<evidence type="ECO:0000313" key="1">
    <source>
        <dbReference type="EMBL" id="KAH9640092.1"/>
    </source>
</evidence>
<reference evidence="1" key="1">
    <citation type="journal article" date="2021" name="G3 (Bethesda)">
        <title>Genome and transcriptome analysis of the beet armyworm Spodoptera exigua reveals targets for pest control. .</title>
        <authorList>
            <person name="Simon S."/>
            <person name="Breeschoten T."/>
            <person name="Jansen H.J."/>
            <person name="Dirks R.P."/>
            <person name="Schranz M.E."/>
            <person name="Ros V.I.D."/>
        </authorList>
    </citation>
    <scope>NUCLEOTIDE SEQUENCE</scope>
    <source>
        <strain evidence="1">TB_SE_WUR_2020</strain>
    </source>
</reference>
<name>A0A922MNR5_SPOEX</name>
<organism evidence="1 2">
    <name type="scientific">Spodoptera exigua</name>
    <name type="common">Beet armyworm</name>
    <name type="synonym">Noctua fulgens</name>
    <dbReference type="NCBI Taxonomy" id="7107"/>
    <lineage>
        <taxon>Eukaryota</taxon>
        <taxon>Metazoa</taxon>
        <taxon>Ecdysozoa</taxon>
        <taxon>Arthropoda</taxon>
        <taxon>Hexapoda</taxon>
        <taxon>Insecta</taxon>
        <taxon>Pterygota</taxon>
        <taxon>Neoptera</taxon>
        <taxon>Endopterygota</taxon>
        <taxon>Lepidoptera</taxon>
        <taxon>Glossata</taxon>
        <taxon>Ditrysia</taxon>
        <taxon>Noctuoidea</taxon>
        <taxon>Noctuidae</taxon>
        <taxon>Amphipyrinae</taxon>
        <taxon>Spodoptera</taxon>
    </lineage>
</organism>